<evidence type="ECO:0000256" key="2">
    <source>
        <dbReference type="ARBA" id="ARBA00022917"/>
    </source>
</evidence>
<dbReference type="PANTHER" id="PTHR30411:SF0">
    <property type="entry name" value="CYS-TRNA(PRO)_CYS-TRNA(CYS) DEACYLASE YBAK"/>
    <property type="match status" value="1"/>
</dbReference>
<protein>
    <recommendedName>
        <fullName evidence="4">Cys-tRNA(Pro)/Cys-tRNA(Cys) deacylase</fullName>
        <ecNumber evidence="4">4.2.-.-</ecNumber>
    </recommendedName>
</protein>
<dbReference type="RefSeq" id="WP_011992182.1">
    <property type="nucleotide sequence ID" value="NC_009715.2"/>
</dbReference>
<dbReference type="Pfam" id="PF04073">
    <property type="entry name" value="tRNA_edit"/>
    <property type="match status" value="1"/>
</dbReference>
<dbReference type="Gene3D" id="3.90.960.10">
    <property type="entry name" value="YbaK/aminoacyl-tRNA synthetase-associated domain"/>
    <property type="match status" value="1"/>
</dbReference>
<evidence type="ECO:0000313" key="7">
    <source>
        <dbReference type="Proteomes" id="UP000006380"/>
    </source>
</evidence>
<evidence type="ECO:0000256" key="3">
    <source>
        <dbReference type="ARBA" id="ARBA00023239"/>
    </source>
</evidence>
<dbReference type="InterPro" id="IPR007214">
    <property type="entry name" value="YbaK/aa-tRNA-synth-assoc-dom"/>
</dbReference>
<evidence type="ECO:0000259" key="5">
    <source>
        <dbReference type="Pfam" id="PF04073"/>
    </source>
</evidence>
<keyword evidence="3 4" id="KW-0456">Lyase</keyword>
<dbReference type="Proteomes" id="UP000006380">
    <property type="component" value="Chromosome"/>
</dbReference>
<dbReference type="NCBIfam" id="TIGR00011">
    <property type="entry name" value="YbaK_EbsC"/>
    <property type="match status" value="1"/>
</dbReference>
<dbReference type="STRING" id="360105.CCV52592_1631"/>
<evidence type="ECO:0000256" key="4">
    <source>
        <dbReference type="PIRNR" id="PIRNR006181"/>
    </source>
</evidence>
<dbReference type="GO" id="GO:0016829">
    <property type="term" value="F:lyase activity"/>
    <property type="evidence" value="ECO:0007669"/>
    <property type="project" value="UniProtKB-KW"/>
</dbReference>
<comment type="similarity">
    <text evidence="1 4">Belongs to the prolyl-tRNA editing family. YbaK/EbsC subfamily.</text>
</comment>
<evidence type="ECO:0000256" key="1">
    <source>
        <dbReference type="ARBA" id="ARBA00009798"/>
    </source>
</evidence>
<dbReference type="OrthoDB" id="9809296at2"/>
<keyword evidence="7" id="KW-1185">Reference proteome</keyword>
<reference evidence="6" key="1">
    <citation type="submission" date="2016-07" db="EMBL/GenBank/DDBJ databases">
        <title>Comparative genomics of the Campylobacter concisus group.</title>
        <authorList>
            <person name="Miller W.G."/>
            <person name="Yee E."/>
            <person name="Chapman M.H."/>
            <person name="Huynh S."/>
            <person name="Bono J.L."/>
            <person name="On S.L.W."/>
            <person name="StLeger J."/>
            <person name="Foster G."/>
            <person name="Parker C.T."/>
        </authorList>
    </citation>
    <scope>NUCLEOTIDE SEQUENCE</scope>
    <source>
        <strain evidence="6">525.92</strain>
    </source>
</reference>
<dbReference type="PIRSF" id="PIRSF006181">
    <property type="entry name" value="EbsC_YbaK"/>
    <property type="match status" value="1"/>
</dbReference>
<proteinExistence type="inferred from homology"/>
<dbReference type="InterPro" id="IPR004369">
    <property type="entry name" value="Prolyl-tRNA_editing_YbaK/EbsC"/>
</dbReference>
<keyword evidence="2 4" id="KW-0648">Protein biosynthesis</keyword>
<dbReference type="EMBL" id="CP000767">
    <property type="protein sequence ID" value="EAT99396.1"/>
    <property type="molecule type" value="Genomic_DNA"/>
</dbReference>
<dbReference type="PANTHER" id="PTHR30411">
    <property type="entry name" value="CYTOPLASMIC PROTEIN"/>
    <property type="match status" value="1"/>
</dbReference>
<organism evidence="6 7">
    <name type="scientific">Campylobacter curvus (strain 525.92)</name>
    <dbReference type="NCBI Taxonomy" id="360105"/>
    <lineage>
        <taxon>Bacteria</taxon>
        <taxon>Pseudomonadati</taxon>
        <taxon>Campylobacterota</taxon>
        <taxon>Epsilonproteobacteria</taxon>
        <taxon>Campylobacterales</taxon>
        <taxon>Campylobacteraceae</taxon>
        <taxon>Campylobacter</taxon>
    </lineage>
</organism>
<dbReference type="HOGENOM" id="CLU_094875_3_0_7"/>
<accession>A7GY14</accession>
<gene>
    <name evidence="6" type="ORF">CCV52592_1631</name>
</gene>
<dbReference type="CDD" id="cd00002">
    <property type="entry name" value="YbaK_deacylase"/>
    <property type="match status" value="1"/>
</dbReference>
<dbReference type="KEGG" id="ccv:CCV52592_1631"/>
<dbReference type="InterPro" id="IPR036754">
    <property type="entry name" value="YbaK/aa-tRNA-synt-asso_dom_sf"/>
</dbReference>
<name>A7GY14_CAMC5</name>
<evidence type="ECO:0000313" key="6">
    <source>
        <dbReference type="EMBL" id="EAT99396.1"/>
    </source>
</evidence>
<dbReference type="EC" id="4.2.-.-" evidence="4"/>
<dbReference type="SUPFAM" id="SSF55826">
    <property type="entry name" value="YbaK/ProRS associated domain"/>
    <property type="match status" value="1"/>
</dbReference>
<dbReference type="GO" id="GO:0002161">
    <property type="term" value="F:aminoacyl-tRNA deacylase activity"/>
    <property type="evidence" value="ECO:0007669"/>
    <property type="project" value="InterPro"/>
</dbReference>
<feature type="domain" description="YbaK/aminoacyl-tRNA synthetase-associated" evidence="5">
    <location>
        <begin position="35"/>
        <end position="145"/>
    </location>
</feature>
<dbReference type="GO" id="GO:0006412">
    <property type="term" value="P:translation"/>
    <property type="evidence" value="ECO:0007669"/>
    <property type="project" value="UniProtKB-KW"/>
</dbReference>
<dbReference type="AlphaFoldDB" id="A7GY14"/>
<sequence length="158" mass="17513">MTHKTNAARLLDKLNTPYELVEYEVDENDLSAIHVAVSTHQDIKNIYKTIVCVCEPKNFIVACLQGDLELDLKALAHAAGVKRCELINLRDLEKITGYIRGGCSPLAMKKAYPTFIDERARGLSFVYVSAGVRGKQLRLAPFDLANACEAKFASIARD</sequence>